<evidence type="ECO:0000313" key="32">
    <source>
        <dbReference type="Proteomes" id="UP000618051"/>
    </source>
</evidence>
<organism evidence="30">
    <name type="scientific">Lamprotornis superbus</name>
    <dbReference type="NCBI Taxonomy" id="245042"/>
    <lineage>
        <taxon>Eukaryota</taxon>
        <taxon>Metazoa</taxon>
        <taxon>Chordata</taxon>
        <taxon>Craniata</taxon>
        <taxon>Vertebrata</taxon>
        <taxon>Euteleostomi</taxon>
        <taxon>Archelosauria</taxon>
        <taxon>Archosauria</taxon>
        <taxon>Dinosauria</taxon>
        <taxon>Saurischia</taxon>
        <taxon>Theropoda</taxon>
        <taxon>Coelurosauria</taxon>
        <taxon>Aves</taxon>
        <taxon>Neognathae</taxon>
        <taxon>Neoaves</taxon>
        <taxon>Telluraves</taxon>
        <taxon>Australaves</taxon>
        <taxon>Passeriformes</taxon>
        <taxon>Sturnidae</taxon>
        <taxon>Lamprotornis</taxon>
    </lineage>
</organism>
<dbReference type="CDD" id="cd19051">
    <property type="entry name" value="LGIC_TM_cation"/>
    <property type="match status" value="1"/>
</dbReference>
<evidence type="ECO:0000256" key="10">
    <source>
        <dbReference type="ARBA" id="ARBA00023157"/>
    </source>
</evidence>
<evidence type="ECO:0000256" key="26">
    <source>
        <dbReference type="RuleBase" id="RU000687"/>
    </source>
</evidence>
<keyword evidence="2 26" id="KW-0813">Transport</keyword>
<evidence type="ECO:0000259" key="28">
    <source>
        <dbReference type="Pfam" id="PF02931"/>
    </source>
</evidence>
<sequence length="2007" mass="226633">MQIMDVDEKNQVLTTNIWLQMYWTDHYLQWNVSEYPGVKNVRFPDGLIWKPDILLYNSADERFDATFHTNVLVNSSGHCQYLPPGIFKSSCYIDVRWFPFDVQKCNLKFGSWTYGGWSLDLQMQEADISGYISNGEWDLVGVPGKRTESFYECCKEPYPDVTFTVTMRRRTLYYGLNLLIPCVLISALALLVFLLPADSGEKISLGITVLLSLTVFMLLVAEIMPATSDSVPLIAQYFASTMIIVGLSVVVTVIVLQYHHHDPDGGKMPKWTRIILLNWCAWFLRMKRPGEEKVRPACQHKQRRCSLSSVEMNTVSGQQSSNGNMLYIGFRGLEGVHCTPTTDSGVICGRMTCSPTDEENLLHSGHPSEGDPDLAKILEEVRYIANQFRDQDEEEAICNEWKFAASVVDRLCLMAFSVFTIICTIGILMSAPNFVEAVYSKSHTLKTKVKHSKPSCKFILKPYHPAKHVPEVKDQGLLNPRFHSLHTCLKYSSEARAGTAHSASVPHPSPVLRSRTICVTFTVRPQQVQQVQLNTLLALSMDPPHTHSISEASVIVPEGRCFNGKFMPALQCTDAWAVEEPFPDGRAKQALPSLCGAWKTSEVSRLSSDGLDLYPFIFSCIFPSALENILCTWSSKTGTAAHCQQSLLECHICEALPVLRHLKWPSQLSQKDCITKQAAHNQTCQELQLPSLVGRKSINVLVRVLWRSCKQPNTALKAAGAILLLGTWQISDKDPHTLTRNISIGKTITLTFRVSFRETHQGRRNGLKPSLVNCNRRQIPNCWYSCLPNILHERQGGKKMRPDLSFMGDYEKKTRKMKFDKLDLMVLKAFTDSSLMKKTRNKPFNLKLMSRHMFNFQKSRKETAQSSHTPAIQAFSNFFLYFKRKHGKEKSGVLHFLLESGLQKNSVDTKGTVEGTVLMRRAMTFVAVSSSAPQPSLVSELQAMIYKVANGETLFKCFFICNRFQAARLSILEIKLEMWIQANKVQKGPFCPEQQNTDSEGQQEHLSHGMLLIAESQLPGRVGKADRSSPSRSRKKSYGDNSAHVDNRSTLHDLATLLLVLKSHSCCLQLLLSPVRALVKCNCLKASERDHSIHLHLKNNYCEKKKIHDKIQKRKKSACSFELSNLSYNFLKRQEQALGACYSWSRVKQTQRPISDTDLDPVVAWISPDSQAHSQADKLTTASVREEVSQDCIHMKYETNPWQDTVLDLWNTSVNTASFTTEPAQRHGMLQTTLLVLHAMDQSPSAFLAFEYHCCAPSNGGNIPMGAGQMQWESTYEKEHPLTRILKEHHYYDFILLTIQAANQLLTSWVNRQFHISDGNLQYTVTLQWRFSPQPKKFNETPQIRANSHLECSTTRLQNCKLGKTNSLSATNKCFLTSSKHTNNKDKAFISSIIGVHHLYFKEVFAKIIYVQNKRKKHEKTKQMVTNTAARPQTRRLQIFFKCNVINECQFKNFHLQPRKKRLHMKTGKESRLPTSGDKPFRFPSICPLEEQSESQIENCHLQKLFLKETSSTHQEAQLKISAVKRKITFTATVLLGTLGQTGQAEVKSQGSVLKEDSIYRLTLQGHSLCYTNLAQLSVVCPAHSACKASAAAFQNSSLSWALVPQAVTVPDFEKGAANSAKTPLAPAHIQLRLTSKLYLTVFVSFQKLCDNLHDDKKRSRKESNFNCHSYVETDTAGITTSPLVANSMCLLLLMNFFPYNFQLFFYRPLSVLEKFPKMSFASKKKTENATKVSFTIFIVIFVNFTFVQDICYFPLISDGETITTFTLILFSFVCHEDFWLSSNSIKIKVVSFPPEYFSDTEGHSMFRSSEIFLLYVQSAMQRLGSYLITPSYLIVPDHTEKHSTRYYMVPIVITVTATEPSPCQMLFTAVKKVCGETTTLQLEAGDGKAVIPSALLKVKLPVFSCRKGMAEVATELYSTLGLISHCSCGQPSASTILLKTFIITVENLHLIITFCIPSAVFYNPKFSAEQVASVTSQNNFLFRIYLRGSLFAGITGSRDPETSLIW</sequence>
<dbReference type="CDD" id="cd19020">
    <property type="entry name" value="LGIC_ECD_nAChR_A7"/>
    <property type="match status" value="1"/>
</dbReference>
<dbReference type="SUPFAM" id="SSF90112">
    <property type="entry name" value="Neurotransmitter-gated ion-channel transmembrane pore"/>
    <property type="match status" value="1"/>
</dbReference>
<dbReference type="InterPro" id="IPR006202">
    <property type="entry name" value="Neur_chan_lig-bd"/>
</dbReference>
<keyword evidence="8 26" id="KW-0406">Ion transport</keyword>
<dbReference type="PRINTS" id="PR00252">
    <property type="entry name" value="NRIONCHANNEL"/>
</dbReference>
<evidence type="ECO:0000256" key="15">
    <source>
        <dbReference type="ARBA" id="ARBA00023303"/>
    </source>
</evidence>
<comment type="catalytic activity">
    <reaction evidence="21">
        <text>guanidine(out) = guanidine(in)</text>
        <dbReference type="Rhea" id="RHEA:73883"/>
        <dbReference type="ChEBI" id="CHEBI:30087"/>
    </reaction>
</comment>
<dbReference type="FunFam" id="1.20.58.390:FF:000007">
    <property type="entry name" value="Neuronal acetylcholine receptor subunit alpha-7"/>
    <property type="match status" value="1"/>
</dbReference>
<feature type="domain" description="Neurotransmitter-gated ion-channel ligand-binding" evidence="28">
    <location>
        <begin position="2"/>
        <end position="171"/>
    </location>
</feature>
<feature type="domain" description="Neurotransmitter-gated ion-channel transmembrane" evidence="29">
    <location>
        <begin position="178"/>
        <end position="427"/>
    </location>
</feature>
<comment type="catalytic activity">
    <reaction evidence="17">
        <text>L-arginine(in) = L-arginine(out)</text>
        <dbReference type="Rhea" id="RHEA:32143"/>
        <dbReference type="ChEBI" id="CHEBI:32682"/>
    </reaction>
</comment>
<keyword evidence="14" id="KW-1071">Ligand-gated ion channel</keyword>
<evidence type="ECO:0000256" key="16">
    <source>
        <dbReference type="ARBA" id="ARBA00034104"/>
    </source>
</evidence>
<feature type="transmembrane region" description="Helical" evidence="26">
    <location>
        <begin position="203"/>
        <end position="221"/>
    </location>
</feature>
<feature type="region of interest" description="Disordered" evidence="27">
    <location>
        <begin position="1019"/>
        <end position="1044"/>
    </location>
</feature>
<name>A0A835P3Q8_9PASS</name>
<feature type="transmembrane region" description="Helical" evidence="26">
    <location>
        <begin position="411"/>
        <end position="431"/>
    </location>
</feature>
<keyword evidence="11 31" id="KW-0675">Receptor</keyword>
<comment type="similarity">
    <text evidence="23">Belongs to the ligand-gated ion channel (TC 1.A.9) family. Acetylcholine receptor (TC 1.A.9.1) subfamily. Alpha-7/CHRNA7 sub-subfamily.</text>
</comment>
<evidence type="ECO:0000256" key="22">
    <source>
        <dbReference type="ARBA" id="ARBA00036811"/>
    </source>
</evidence>
<comment type="catalytic activity">
    <reaction evidence="1">
        <text>NH4(+)(in) = NH4(+)(out)</text>
        <dbReference type="Rhea" id="RHEA:28747"/>
        <dbReference type="ChEBI" id="CHEBI:28938"/>
    </reaction>
</comment>
<keyword evidence="5" id="KW-0732">Signal</keyword>
<proteinExistence type="inferred from homology"/>
<keyword evidence="3" id="KW-1003">Cell membrane</keyword>
<evidence type="ECO:0000256" key="27">
    <source>
        <dbReference type="SAM" id="MobiDB-lite"/>
    </source>
</evidence>
<dbReference type="GO" id="GO:0022848">
    <property type="term" value="F:acetylcholine-gated monoatomic cation-selective channel activity"/>
    <property type="evidence" value="ECO:0007669"/>
    <property type="project" value="InterPro"/>
</dbReference>
<dbReference type="InterPro" id="IPR006029">
    <property type="entry name" value="Neurotrans-gated_channel_TM"/>
</dbReference>
<dbReference type="PROSITE" id="PS00236">
    <property type="entry name" value="NEUROTR_ION_CHANNEL"/>
    <property type="match status" value="1"/>
</dbReference>
<reference evidence="31 32" key="2">
    <citation type="journal article" date="2021" name="J. Hered.">
        <title>Feather Gene Expression Elucidates the Developmental Basis of Plumage Iridescence in African Starlings.</title>
        <authorList>
            <person name="Rubenstein D.R."/>
            <person name="Corvelo A."/>
            <person name="MacManes M.D."/>
            <person name="Maia R."/>
            <person name="Narzisi G."/>
            <person name="Rousaki A."/>
            <person name="Vandenabeele P."/>
            <person name="Shawkey M.D."/>
            <person name="Solomon J."/>
        </authorList>
    </citation>
    <scope>NUCLEOTIDE SEQUENCE [LARGE SCALE GENOMIC DNA]</scope>
    <source>
        <strain evidence="31">SS15</strain>
    </source>
</reference>
<dbReference type="FunFam" id="1.20.58.390:FF:000011">
    <property type="entry name" value="neuronal acetylcholine receptor subunit alpha-7"/>
    <property type="match status" value="1"/>
</dbReference>
<dbReference type="InterPro" id="IPR038050">
    <property type="entry name" value="Neuro_actylchol_rec"/>
</dbReference>
<dbReference type="PANTHER" id="PTHR18945">
    <property type="entry name" value="NEUROTRANSMITTER GATED ION CHANNEL"/>
    <property type="match status" value="1"/>
</dbReference>
<evidence type="ECO:0000256" key="14">
    <source>
        <dbReference type="ARBA" id="ARBA00023286"/>
    </source>
</evidence>
<dbReference type="Gene3D" id="2.70.170.10">
    <property type="entry name" value="Neurotransmitter-gated ion-channel ligand-binding domain"/>
    <property type="match status" value="1"/>
</dbReference>
<feature type="transmembrane region" description="Helical" evidence="26">
    <location>
        <begin position="172"/>
        <end position="197"/>
    </location>
</feature>
<evidence type="ECO:0000256" key="17">
    <source>
        <dbReference type="ARBA" id="ARBA00034423"/>
    </source>
</evidence>
<dbReference type="OrthoDB" id="5975154at2759"/>
<keyword evidence="4 26" id="KW-0812">Transmembrane</keyword>
<reference evidence="30" key="1">
    <citation type="submission" date="2020-10" db="EMBL/GenBank/DDBJ databases">
        <title>Feather gene expression reveals the developmental basis of iridescence in African starlings.</title>
        <authorList>
            <person name="Rubenstein D.R."/>
        </authorList>
    </citation>
    <scope>NUCLEOTIDE SEQUENCE</scope>
    <source>
        <strain evidence="30">SS15</strain>
        <tissue evidence="30">Liver</tissue>
    </source>
</reference>
<dbReference type="Pfam" id="PF02932">
    <property type="entry name" value="Neur_chan_memb"/>
    <property type="match status" value="1"/>
</dbReference>
<dbReference type="InterPro" id="IPR006201">
    <property type="entry name" value="Neur_channel"/>
</dbReference>
<dbReference type="GO" id="GO:0004888">
    <property type="term" value="F:transmembrane signaling receptor activity"/>
    <property type="evidence" value="ECO:0007669"/>
    <property type="project" value="InterPro"/>
</dbReference>
<evidence type="ECO:0000256" key="1">
    <source>
        <dbReference type="ARBA" id="ARBA00000309"/>
    </source>
</evidence>
<evidence type="ECO:0000256" key="9">
    <source>
        <dbReference type="ARBA" id="ARBA00023136"/>
    </source>
</evidence>
<keyword evidence="15 26" id="KW-0407">Ion channel</keyword>
<keyword evidence="12" id="KW-0325">Glycoprotein</keyword>
<comment type="catalytic activity">
    <reaction evidence="20">
        <text>Ca(2+)(in) = Ca(2+)(out)</text>
        <dbReference type="Rhea" id="RHEA:29671"/>
        <dbReference type="ChEBI" id="CHEBI:29108"/>
    </reaction>
</comment>
<evidence type="ECO:0000256" key="3">
    <source>
        <dbReference type="ARBA" id="ARBA00022475"/>
    </source>
</evidence>
<dbReference type="InterPro" id="IPR036719">
    <property type="entry name" value="Neuro-gated_channel_TM_sf"/>
</dbReference>
<evidence type="ECO:0000256" key="8">
    <source>
        <dbReference type="ARBA" id="ARBA00023065"/>
    </source>
</evidence>
<evidence type="ECO:0000256" key="6">
    <source>
        <dbReference type="ARBA" id="ARBA00022989"/>
    </source>
</evidence>
<keyword evidence="6 26" id="KW-1133">Transmembrane helix</keyword>
<evidence type="ECO:0000256" key="5">
    <source>
        <dbReference type="ARBA" id="ARBA00022729"/>
    </source>
</evidence>
<protein>
    <recommendedName>
        <fullName evidence="24">Neuronal acetylcholine receptor subunit alpha-7</fullName>
    </recommendedName>
    <alternativeName>
        <fullName evidence="25">Nicotinic acetylcholine receptor subunit alpha-7</fullName>
    </alternativeName>
</protein>
<evidence type="ECO:0000256" key="25">
    <source>
        <dbReference type="ARBA" id="ARBA00081631"/>
    </source>
</evidence>
<comment type="catalytic activity">
    <reaction evidence="19">
        <text>Na(+)(in) = Na(+)(out)</text>
        <dbReference type="Rhea" id="RHEA:34963"/>
        <dbReference type="ChEBI" id="CHEBI:29101"/>
    </reaction>
</comment>
<dbReference type="InterPro" id="IPR018000">
    <property type="entry name" value="Neurotransmitter_ion_chnl_CS"/>
</dbReference>
<keyword evidence="10" id="KW-1015">Disulfide bond</keyword>
<evidence type="ECO:0000313" key="30">
    <source>
        <dbReference type="EMBL" id="KAG0135733.1"/>
    </source>
</evidence>
<dbReference type="EMBL" id="JADDUC020000013">
    <property type="protein sequence ID" value="KAI1235073.1"/>
    <property type="molecule type" value="Genomic_DNA"/>
</dbReference>
<evidence type="ECO:0000256" key="19">
    <source>
        <dbReference type="ARBA" id="ARBA00036239"/>
    </source>
</evidence>
<dbReference type="Proteomes" id="UP000618051">
    <property type="component" value="Unassembled WGS sequence"/>
</dbReference>
<gene>
    <name evidence="31" type="ORF">IHE44_0002704</name>
    <name evidence="30" type="ORF">IHE44_005281</name>
</gene>
<evidence type="ECO:0000256" key="20">
    <source>
        <dbReference type="ARBA" id="ARBA00036634"/>
    </source>
</evidence>
<feature type="transmembrane region" description="Helical" evidence="26">
    <location>
        <begin position="233"/>
        <end position="256"/>
    </location>
</feature>
<comment type="subcellular location">
    <subcellularLocation>
        <location evidence="16">Postsynaptic cell membrane</location>
        <topology evidence="16">Multi-pass membrane protein</topology>
    </subcellularLocation>
</comment>
<evidence type="ECO:0000256" key="12">
    <source>
        <dbReference type="ARBA" id="ARBA00023180"/>
    </source>
</evidence>
<evidence type="ECO:0000259" key="29">
    <source>
        <dbReference type="Pfam" id="PF02932"/>
    </source>
</evidence>
<comment type="catalytic activity">
    <reaction evidence="22">
        <text>choline(out) = choline(in)</text>
        <dbReference type="Rhea" id="RHEA:32751"/>
        <dbReference type="ChEBI" id="CHEBI:15354"/>
    </reaction>
</comment>
<feature type="transmembrane region" description="Helical" evidence="26">
    <location>
        <begin position="268"/>
        <end position="285"/>
    </location>
</feature>
<reference evidence="31" key="3">
    <citation type="submission" date="2022-01" db="EMBL/GenBank/DDBJ databases">
        <authorList>
            <person name="Rubenstein D.R."/>
        </authorList>
    </citation>
    <scope>NUCLEOTIDE SEQUENCE</scope>
    <source>
        <strain evidence="31">SS15</strain>
        <tissue evidence="31">Liver</tissue>
    </source>
</reference>
<dbReference type="NCBIfam" id="TIGR00860">
    <property type="entry name" value="LIC"/>
    <property type="match status" value="1"/>
</dbReference>
<dbReference type="Pfam" id="PF02931">
    <property type="entry name" value="Neur_chan_LBD"/>
    <property type="match status" value="1"/>
</dbReference>
<dbReference type="EMBL" id="JADDUC010000003">
    <property type="protein sequence ID" value="KAG0135733.1"/>
    <property type="molecule type" value="Genomic_DNA"/>
</dbReference>
<evidence type="ECO:0000256" key="2">
    <source>
        <dbReference type="ARBA" id="ARBA00022448"/>
    </source>
</evidence>
<evidence type="ECO:0000256" key="24">
    <source>
        <dbReference type="ARBA" id="ARBA00040003"/>
    </source>
</evidence>
<keyword evidence="32" id="KW-1185">Reference proteome</keyword>
<keyword evidence="9 26" id="KW-0472">Membrane</keyword>
<comment type="caution">
    <text evidence="30">The sequence shown here is derived from an EMBL/GenBank/DDBJ whole genome shotgun (WGS) entry which is preliminary data.</text>
</comment>
<comment type="catalytic activity">
    <reaction evidence="18">
        <text>K(+)(in) = K(+)(out)</text>
        <dbReference type="Rhea" id="RHEA:29463"/>
        <dbReference type="ChEBI" id="CHEBI:29103"/>
    </reaction>
</comment>
<evidence type="ECO:0000256" key="7">
    <source>
        <dbReference type="ARBA" id="ARBA00023018"/>
    </source>
</evidence>
<evidence type="ECO:0000256" key="13">
    <source>
        <dbReference type="ARBA" id="ARBA00023257"/>
    </source>
</evidence>
<dbReference type="SUPFAM" id="SSF63712">
    <property type="entry name" value="Nicotinic receptor ligand binding domain-like"/>
    <property type="match status" value="1"/>
</dbReference>
<dbReference type="Gene3D" id="1.20.58.390">
    <property type="entry name" value="Neurotransmitter-gated ion-channel transmembrane domain"/>
    <property type="match status" value="2"/>
</dbReference>
<evidence type="ECO:0000313" key="31">
    <source>
        <dbReference type="EMBL" id="KAI1235073.1"/>
    </source>
</evidence>
<evidence type="ECO:0000256" key="23">
    <source>
        <dbReference type="ARBA" id="ARBA00037939"/>
    </source>
</evidence>
<dbReference type="GO" id="GO:0045211">
    <property type="term" value="C:postsynaptic membrane"/>
    <property type="evidence" value="ECO:0007669"/>
    <property type="project" value="UniProtKB-SubCell"/>
</dbReference>
<evidence type="ECO:0000256" key="4">
    <source>
        <dbReference type="ARBA" id="ARBA00022692"/>
    </source>
</evidence>
<evidence type="ECO:0000256" key="21">
    <source>
        <dbReference type="ARBA" id="ARBA00036754"/>
    </source>
</evidence>
<accession>A0A835P3Q8</accession>
<dbReference type="PRINTS" id="PR00254">
    <property type="entry name" value="NICOTINICR"/>
</dbReference>
<dbReference type="InterPro" id="IPR002394">
    <property type="entry name" value="Nicotinic_acetylcholine_rcpt"/>
</dbReference>
<dbReference type="InterPro" id="IPR036734">
    <property type="entry name" value="Neur_chan_lig-bd_sf"/>
</dbReference>
<evidence type="ECO:0000256" key="18">
    <source>
        <dbReference type="ARBA" id="ARBA00034430"/>
    </source>
</evidence>
<keyword evidence="13" id="KW-0628">Postsynaptic cell membrane</keyword>
<keyword evidence="7" id="KW-0770">Synapse</keyword>
<dbReference type="FunFam" id="2.70.170.10:FF:000009">
    <property type="entry name" value="Neuronal acetylcholine receptor subunit alpha-7"/>
    <property type="match status" value="1"/>
</dbReference>
<evidence type="ECO:0000256" key="11">
    <source>
        <dbReference type="ARBA" id="ARBA00023170"/>
    </source>
</evidence>